<evidence type="ECO:0000259" key="9">
    <source>
        <dbReference type="PROSITE" id="PS51755"/>
    </source>
</evidence>
<dbReference type="Pfam" id="PF00072">
    <property type="entry name" value="Response_reg"/>
    <property type="match status" value="1"/>
</dbReference>
<keyword evidence="2" id="KW-0902">Two-component regulatory system</keyword>
<dbReference type="SMART" id="SM00448">
    <property type="entry name" value="REC"/>
    <property type="match status" value="1"/>
</dbReference>
<evidence type="ECO:0000256" key="2">
    <source>
        <dbReference type="ARBA" id="ARBA00023012"/>
    </source>
</evidence>
<dbReference type="InterPro" id="IPR036388">
    <property type="entry name" value="WH-like_DNA-bd_sf"/>
</dbReference>
<dbReference type="InterPro" id="IPR001789">
    <property type="entry name" value="Sig_transdc_resp-reg_receiver"/>
</dbReference>
<feature type="domain" description="Response regulatory" evidence="8">
    <location>
        <begin position="4"/>
        <end position="117"/>
    </location>
</feature>
<dbReference type="InterPro" id="IPR011006">
    <property type="entry name" value="CheY-like_superfamily"/>
</dbReference>
<feature type="domain" description="OmpR/PhoB-type" evidence="9">
    <location>
        <begin position="133"/>
        <end position="231"/>
    </location>
</feature>
<evidence type="ECO:0000313" key="11">
    <source>
        <dbReference type="Proteomes" id="UP001527882"/>
    </source>
</evidence>
<evidence type="ECO:0000256" key="1">
    <source>
        <dbReference type="ARBA" id="ARBA00022553"/>
    </source>
</evidence>
<evidence type="ECO:0000256" key="7">
    <source>
        <dbReference type="PROSITE-ProRule" id="PRU01091"/>
    </source>
</evidence>
<dbReference type="RefSeq" id="WP_269885088.1">
    <property type="nucleotide sequence ID" value="NZ_JAQAGZ010000024.1"/>
</dbReference>
<dbReference type="InterPro" id="IPR039420">
    <property type="entry name" value="WalR-like"/>
</dbReference>
<evidence type="ECO:0000313" key="10">
    <source>
        <dbReference type="EMBL" id="MCZ8516554.1"/>
    </source>
</evidence>
<keyword evidence="3" id="KW-0805">Transcription regulation</keyword>
<keyword evidence="4 7" id="KW-0238">DNA-binding</keyword>
<dbReference type="Gene3D" id="1.10.10.10">
    <property type="entry name" value="Winged helix-like DNA-binding domain superfamily/Winged helix DNA-binding domain"/>
    <property type="match status" value="1"/>
</dbReference>
<accession>A0ABT4QI61</accession>
<proteinExistence type="predicted"/>
<dbReference type="Proteomes" id="UP001527882">
    <property type="component" value="Unassembled WGS sequence"/>
</dbReference>
<dbReference type="Gene3D" id="3.40.50.2300">
    <property type="match status" value="1"/>
</dbReference>
<comment type="caution">
    <text evidence="10">The sequence shown here is derived from an EMBL/GenBank/DDBJ whole genome shotgun (WGS) entry which is preliminary data.</text>
</comment>
<protein>
    <submittedName>
        <fullName evidence="10">Response regulator transcription factor</fullName>
    </submittedName>
</protein>
<dbReference type="SUPFAM" id="SSF52172">
    <property type="entry name" value="CheY-like"/>
    <property type="match status" value="1"/>
</dbReference>
<evidence type="ECO:0000256" key="4">
    <source>
        <dbReference type="ARBA" id="ARBA00023125"/>
    </source>
</evidence>
<organism evidence="10 11">
    <name type="scientific">Paenibacillus gyeongsangnamensis</name>
    <dbReference type="NCBI Taxonomy" id="3388067"/>
    <lineage>
        <taxon>Bacteria</taxon>
        <taxon>Bacillati</taxon>
        <taxon>Bacillota</taxon>
        <taxon>Bacilli</taxon>
        <taxon>Bacillales</taxon>
        <taxon>Paenibacillaceae</taxon>
        <taxon>Paenibacillus</taxon>
    </lineage>
</organism>
<dbReference type="Gene3D" id="6.10.250.690">
    <property type="match status" value="1"/>
</dbReference>
<feature type="modified residue" description="4-aspartylphosphate" evidence="6">
    <location>
        <position position="53"/>
    </location>
</feature>
<evidence type="ECO:0000256" key="3">
    <source>
        <dbReference type="ARBA" id="ARBA00023015"/>
    </source>
</evidence>
<keyword evidence="5" id="KW-0804">Transcription</keyword>
<sequence length="232" mass="26165">MSHTILIADDEKEIVEILSLYLEKEGFQTVTAHSGSEAIAAMGTGDIDLAVLDIMMPDMNGFQVIKEIRLTRNIPIILLSARIQDHDKILGLGLGADDYMTKPFNPLEVIARIQAQLRRYYQLNPGMEPGKPSHTLRIGALTLDTNSCQLYKNGAAIPLTSTEFKLLRMLMEHPDRVFTKKQIYESVWGDFYGADDNTVMVCISKLRDKIESESEQPYLITIRGLGYKMRKV</sequence>
<dbReference type="Pfam" id="PF00486">
    <property type="entry name" value="Trans_reg_C"/>
    <property type="match status" value="1"/>
</dbReference>
<dbReference type="PROSITE" id="PS50110">
    <property type="entry name" value="RESPONSE_REGULATORY"/>
    <property type="match status" value="1"/>
</dbReference>
<reference evidence="10 11" key="1">
    <citation type="submission" date="2022-12" db="EMBL/GenBank/DDBJ databases">
        <title>Draft genome sequence of Paenibacillus sp. dW9.</title>
        <authorList>
            <person name="Choi E.-W."/>
            <person name="Kim D.-U."/>
        </authorList>
    </citation>
    <scope>NUCLEOTIDE SEQUENCE [LARGE SCALE GENOMIC DNA]</scope>
    <source>
        <strain evidence="11">dW9</strain>
    </source>
</reference>
<keyword evidence="11" id="KW-1185">Reference proteome</keyword>
<dbReference type="EMBL" id="JAQAGZ010000024">
    <property type="protein sequence ID" value="MCZ8516554.1"/>
    <property type="molecule type" value="Genomic_DNA"/>
</dbReference>
<dbReference type="PANTHER" id="PTHR48111">
    <property type="entry name" value="REGULATOR OF RPOS"/>
    <property type="match status" value="1"/>
</dbReference>
<keyword evidence="1 6" id="KW-0597">Phosphoprotein</keyword>
<dbReference type="PANTHER" id="PTHR48111:SF40">
    <property type="entry name" value="PHOSPHATE REGULON TRANSCRIPTIONAL REGULATORY PROTEIN PHOB"/>
    <property type="match status" value="1"/>
</dbReference>
<evidence type="ECO:0000259" key="8">
    <source>
        <dbReference type="PROSITE" id="PS50110"/>
    </source>
</evidence>
<dbReference type="CDD" id="cd00383">
    <property type="entry name" value="trans_reg_C"/>
    <property type="match status" value="1"/>
</dbReference>
<evidence type="ECO:0000256" key="5">
    <source>
        <dbReference type="ARBA" id="ARBA00023163"/>
    </source>
</evidence>
<feature type="DNA-binding region" description="OmpR/PhoB-type" evidence="7">
    <location>
        <begin position="133"/>
        <end position="231"/>
    </location>
</feature>
<gene>
    <name evidence="10" type="ORF">O9H85_30025</name>
</gene>
<dbReference type="SMART" id="SM00862">
    <property type="entry name" value="Trans_reg_C"/>
    <property type="match status" value="1"/>
</dbReference>
<dbReference type="InterPro" id="IPR001867">
    <property type="entry name" value="OmpR/PhoB-type_DNA-bd"/>
</dbReference>
<dbReference type="CDD" id="cd17574">
    <property type="entry name" value="REC_OmpR"/>
    <property type="match status" value="1"/>
</dbReference>
<name>A0ABT4QI61_9BACL</name>
<evidence type="ECO:0000256" key="6">
    <source>
        <dbReference type="PROSITE-ProRule" id="PRU00169"/>
    </source>
</evidence>
<dbReference type="PROSITE" id="PS51755">
    <property type="entry name" value="OMPR_PHOB"/>
    <property type="match status" value="1"/>
</dbReference>